<dbReference type="EMBL" id="LZYE01000377">
    <property type="protein sequence ID" value="OFC28680.1"/>
    <property type="molecule type" value="Genomic_DNA"/>
</dbReference>
<gene>
    <name evidence="5" type="ORF">BAE27_15285</name>
    <name evidence="6" type="ORF">BAE30_05585</name>
</gene>
<evidence type="ECO:0000256" key="2">
    <source>
        <dbReference type="ARBA" id="ARBA00022741"/>
    </source>
</evidence>
<dbReference type="Proteomes" id="UP000175616">
    <property type="component" value="Unassembled WGS sequence"/>
</dbReference>
<feature type="domain" description="AAA+ ATPase" evidence="4">
    <location>
        <begin position="39"/>
        <end position="160"/>
    </location>
</feature>
<evidence type="ECO:0000313" key="8">
    <source>
        <dbReference type="Proteomes" id="UP000175707"/>
    </source>
</evidence>
<dbReference type="EMBL" id="LZYH01000420">
    <property type="protein sequence ID" value="OFC61218.1"/>
    <property type="molecule type" value="Genomic_DNA"/>
</dbReference>
<dbReference type="PANTHER" id="PTHR42759">
    <property type="entry name" value="MOXR FAMILY PROTEIN"/>
    <property type="match status" value="1"/>
</dbReference>
<organism evidence="6 8">
    <name type="scientific">Acidithiobacillus caldus</name>
    <dbReference type="NCBI Taxonomy" id="33059"/>
    <lineage>
        <taxon>Bacteria</taxon>
        <taxon>Pseudomonadati</taxon>
        <taxon>Pseudomonadota</taxon>
        <taxon>Acidithiobacillia</taxon>
        <taxon>Acidithiobacillales</taxon>
        <taxon>Acidithiobacillaceae</taxon>
        <taxon>Acidithiobacillus</taxon>
    </lineage>
</organism>
<dbReference type="Pfam" id="PF07728">
    <property type="entry name" value="AAA_5"/>
    <property type="match status" value="1"/>
</dbReference>
<evidence type="ECO:0000256" key="1">
    <source>
        <dbReference type="ARBA" id="ARBA00009417"/>
    </source>
</evidence>
<evidence type="ECO:0000256" key="3">
    <source>
        <dbReference type="ARBA" id="ARBA00022840"/>
    </source>
</evidence>
<dbReference type="AlphaFoldDB" id="A0A1E7YY00"/>
<dbReference type="InterPro" id="IPR027417">
    <property type="entry name" value="P-loop_NTPase"/>
</dbReference>
<accession>A0A1E7YY00</accession>
<dbReference type="PANTHER" id="PTHR42759:SF7">
    <property type="entry name" value="DENITRIFICATION REGULATORY PROTEIN NIRQ"/>
    <property type="match status" value="1"/>
</dbReference>
<dbReference type="RefSeq" id="WP_038471830.1">
    <property type="nucleotide sequence ID" value="NZ_CP026328.2"/>
</dbReference>
<evidence type="ECO:0000313" key="5">
    <source>
        <dbReference type="EMBL" id="OFC28680.1"/>
    </source>
</evidence>
<keyword evidence="2" id="KW-0547">Nucleotide-binding</keyword>
<dbReference type="GO" id="GO:0005524">
    <property type="term" value="F:ATP binding"/>
    <property type="evidence" value="ECO:0007669"/>
    <property type="project" value="UniProtKB-KW"/>
</dbReference>
<dbReference type="GeneID" id="92931616"/>
<dbReference type="SMART" id="SM00382">
    <property type="entry name" value="AAA"/>
    <property type="match status" value="1"/>
</dbReference>
<evidence type="ECO:0000259" key="4">
    <source>
        <dbReference type="SMART" id="SM00382"/>
    </source>
</evidence>
<dbReference type="GO" id="GO:0016887">
    <property type="term" value="F:ATP hydrolysis activity"/>
    <property type="evidence" value="ECO:0007669"/>
    <property type="project" value="InterPro"/>
</dbReference>
<protein>
    <submittedName>
        <fullName evidence="6">AAA family ATPase</fullName>
    </submittedName>
</protein>
<dbReference type="InterPro" id="IPR011704">
    <property type="entry name" value="ATPase_dyneun-rel_AAA"/>
</dbReference>
<dbReference type="SUPFAM" id="SSF52540">
    <property type="entry name" value="P-loop containing nucleoside triphosphate hydrolases"/>
    <property type="match status" value="1"/>
</dbReference>
<comment type="caution">
    <text evidence="6">The sequence shown here is derived from an EMBL/GenBank/DDBJ whole genome shotgun (WGS) entry which is preliminary data.</text>
</comment>
<dbReference type="InterPro" id="IPR050764">
    <property type="entry name" value="CbbQ/NirQ/NorQ/GpvN"/>
</dbReference>
<dbReference type="Proteomes" id="UP000175707">
    <property type="component" value="Unassembled WGS sequence"/>
</dbReference>
<sequence length="275" mass="30442">MRRFSGANVTDLSEYRVRKEPFYQPQGHEVSLFAAAYRRRLPVMVKGPTGCGKSRFIEYMAWQLDRPLITVACNEDMSASDLVGRYLLDAGGTRWIDGPLTVAARLGAICYLDEVVEARQDTTVVIHSLTDHRRALPLDKKGELVRAHPDFQLVISYNPGYQSLMKDLKSSTKQRFAAFDFAYPPPELETEILVREAGVPAHVAAQLVCIGGVARKLKGHGLDEGISTRLLVYAGVLIQDGVTPQDACRMALVTPITDDADIRATLEHAIRATFV</sequence>
<reference evidence="7 8" key="1">
    <citation type="submission" date="2016-06" db="EMBL/GenBank/DDBJ databases">
        <title>Gene turnover analysis identifies the evolutionary adaptation of the extremophile Acidithiobacillus caldus.</title>
        <authorList>
            <person name="Zhang X."/>
        </authorList>
    </citation>
    <scope>NUCLEOTIDE SEQUENCE [LARGE SCALE GENOMIC DNA]</scope>
    <source>
        <strain evidence="5 7">DX</strain>
        <strain evidence="6 8">S1</strain>
    </source>
</reference>
<proteinExistence type="inferred from homology"/>
<evidence type="ECO:0000313" key="7">
    <source>
        <dbReference type="Proteomes" id="UP000175616"/>
    </source>
</evidence>
<name>A0A1E7YY00_9PROT</name>
<dbReference type="InterPro" id="IPR013615">
    <property type="entry name" value="CbbQ_C"/>
</dbReference>
<dbReference type="Pfam" id="PF08406">
    <property type="entry name" value="CbbQ_C"/>
    <property type="match status" value="1"/>
</dbReference>
<comment type="similarity">
    <text evidence="1">Belongs to the CbbQ/NirQ/NorQ/GpvN family.</text>
</comment>
<keyword evidence="3" id="KW-0067">ATP-binding</keyword>
<dbReference type="InterPro" id="IPR003593">
    <property type="entry name" value="AAA+_ATPase"/>
</dbReference>
<evidence type="ECO:0000313" key="6">
    <source>
        <dbReference type="EMBL" id="OFC61218.1"/>
    </source>
</evidence>
<dbReference type="Gene3D" id="3.40.50.300">
    <property type="entry name" value="P-loop containing nucleotide triphosphate hydrolases"/>
    <property type="match status" value="1"/>
</dbReference>